<sequence>MFRALLLVALLASISLQQQQNYDSAQPDALQAAQQAGYDVFGIPGFLPDYEGDKYTTSSRRQDTHTLNEPFLDSIGGAPDAPPPTPSQTPDVLIADYASHPKASTGNARPDDEELLSFQLTPSNDDATSVVYKVVEGSEAGDAAYISEATRAIIEALTKSDPNYIGQEFIVSFFR</sequence>
<reference evidence="3" key="1">
    <citation type="submission" date="2020-10" db="EMBL/GenBank/DDBJ databases">
        <authorList>
            <person name="Kikuchi T."/>
        </authorList>
    </citation>
    <scope>NUCLEOTIDE SEQUENCE</scope>
    <source>
        <strain evidence="3">NKZ352</strain>
    </source>
</reference>
<proteinExistence type="predicted"/>
<dbReference type="EMBL" id="CAJGYM010000007">
    <property type="protein sequence ID" value="CAD6187935.1"/>
    <property type="molecule type" value="Genomic_DNA"/>
</dbReference>
<dbReference type="Proteomes" id="UP000835052">
    <property type="component" value="Unassembled WGS sequence"/>
</dbReference>
<feature type="region of interest" description="Disordered" evidence="1">
    <location>
        <begin position="52"/>
        <end position="92"/>
    </location>
</feature>
<organism evidence="3 4">
    <name type="scientific">Caenorhabditis auriculariae</name>
    <dbReference type="NCBI Taxonomy" id="2777116"/>
    <lineage>
        <taxon>Eukaryota</taxon>
        <taxon>Metazoa</taxon>
        <taxon>Ecdysozoa</taxon>
        <taxon>Nematoda</taxon>
        <taxon>Chromadorea</taxon>
        <taxon>Rhabditida</taxon>
        <taxon>Rhabditina</taxon>
        <taxon>Rhabditomorpha</taxon>
        <taxon>Rhabditoidea</taxon>
        <taxon>Rhabditidae</taxon>
        <taxon>Peloderinae</taxon>
        <taxon>Caenorhabditis</taxon>
    </lineage>
</organism>
<comment type="caution">
    <text evidence="3">The sequence shown here is derived from an EMBL/GenBank/DDBJ whole genome shotgun (WGS) entry which is preliminary data.</text>
</comment>
<protein>
    <submittedName>
        <fullName evidence="3">Uncharacterized protein</fullName>
    </submittedName>
</protein>
<evidence type="ECO:0000256" key="2">
    <source>
        <dbReference type="SAM" id="SignalP"/>
    </source>
</evidence>
<dbReference type="OrthoDB" id="5871327at2759"/>
<feature type="chain" id="PRO_5035937781" evidence="2">
    <location>
        <begin position="18"/>
        <end position="175"/>
    </location>
</feature>
<evidence type="ECO:0000256" key="1">
    <source>
        <dbReference type="SAM" id="MobiDB-lite"/>
    </source>
</evidence>
<keyword evidence="2" id="KW-0732">Signal</keyword>
<gene>
    <name evidence="3" type="ORF">CAUJ_LOCUS3854</name>
</gene>
<accession>A0A8S1GX59</accession>
<name>A0A8S1GX59_9PELO</name>
<keyword evidence="4" id="KW-1185">Reference proteome</keyword>
<evidence type="ECO:0000313" key="4">
    <source>
        <dbReference type="Proteomes" id="UP000835052"/>
    </source>
</evidence>
<dbReference type="AlphaFoldDB" id="A0A8S1GX59"/>
<feature type="signal peptide" evidence="2">
    <location>
        <begin position="1"/>
        <end position="17"/>
    </location>
</feature>
<evidence type="ECO:0000313" key="3">
    <source>
        <dbReference type="EMBL" id="CAD6187935.1"/>
    </source>
</evidence>